<accession>A0A9J6R9F2</accession>
<reference evidence="3" key="1">
    <citation type="submission" date="2022-11" db="EMBL/GenBank/DDBJ databases">
        <title>WGS of Natronobacillus azotifigens 24KS-1, an anaerobic diazotrophic haloalkaliphile from soda-rich habitats.</title>
        <authorList>
            <person name="Sorokin D.Y."/>
            <person name="Merkel A.Y."/>
        </authorList>
    </citation>
    <scope>NUCLEOTIDE SEQUENCE</scope>
    <source>
        <strain evidence="3">24KS-1</strain>
    </source>
</reference>
<evidence type="ECO:0000256" key="1">
    <source>
        <dbReference type="ARBA" id="ARBA00008522"/>
    </source>
</evidence>
<comment type="caution">
    <text evidence="3">The sequence shown here is derived from an EMBL/GenBank/DDBJ whole genome shotgun (WGS) entry which is preliminary data.</text>
</comment>
<keyword evidence="4" id="KW-1185">Reference proteome</keyword>
<dbReference type="AlphaFoldDB" id="A0A9J6R9F2"/>
<comment type="similarity">
    <text evidence="1 2">Belongs to the UPF0178 family.</text>
</comment>
<organism evidence="3 4">
    <name type="scientific">Natronobacillus azotifigens</name>
    <dbReference type="NCBI Taxonomy" id="472978"/>
    <lineage>
        <taxon>Bacteria</taxon>
        <taxon>Bacillati</taxon>
        <taxon>Bacillota</taxon>
        <taxon>Bacilli</taxon>
        <taxon>Bacillales</taxon>
        <taxon>Bacillaceae</taxon>
        <taxon>Natronobacillus</taxon>
    </lineage>
</organism>
<dbReference type="RefSeq" id="WP_268778749.1">
    <property type="nucleotide sequence ID" value="NZ_JAPRAT010000002.1"/>
</dbReference>
<dbReference type="PANTHER" id="PTHR35146">
    <property type="entry name" value="UPF0178 PROTEIN YAII"/>
    <property type="match status" value="1"/>
</dbReference>
<dbReference type="PANTHER" id="PTHR35146:SF1">
    <property type="entry name" value="UPF0178 PROTEIN YAII"/>
    <property type="match status" value="1"/>
</dbReference>
<evidence type="ECO:0000313" key="4">
    <source>
        <dbReference type="Proteomes" id="UP001084197"/>
    </source>
</evidence>
<evidence type="ECO:0000313" key="3">
    <source>
        <dbReference type="EMBL" id="MCZ0701982.1"/>
    </source>
</evidence>
<protein>
    <recommendedName>
        <fullName evidence="2">UPF0178 protein OWO01_02000</fullName>
    </recommendedName>
</protein>
<name>A0A9J6R9F2_9BACI</name>
<proteinExistence type="inferred from homology"/>
<dbReference type="HAMAP" id="MF_00489">
    <property type="entry name" value="UPF0178"/>
    <property type="match status" value="1"/>
</dbReference>
<evidence type="ECO:0000256" key="2">
    <source>
        <dbReference type="HAMAP-Rule" id="MF_00489"/>
    </source>
</evidence>
<sequence>MNIYVDADACPMNDIIIELGLANNLSIYLVKSYNHYSLQEYPTGVDTIYVDTGKEAADYRILSMANDGDLIVSQDYGLAALAIAKNCLVIHPKGFAYNKGNIDQLLASRYQSAQARKQGIRTKGPKALTESDKQKFTSLLTKIITKNIQ</sequence>
<dbReference type="EMBL" id="JAPRAT010000002">
    <property type="protein sequence ID" value="MCZ0701982.1"/>
    <property type="molecule type" value="Genomic_DNA"/>
</dbReference>
<dbReference type="InterPro" id="IPR003791">
    <property type="entry name" value="UPF0178"/>
</dbReference>
<gene>
    <name evidence="3" type="ORF">OWO01_02000</name>
</gene>
<dbReference type="Proteomes" id="UP001084197">
    <property type="component" value="Unassembled WGS sequence"/>
</dbReference>
<dbReference type="NCBIfam" id="NF001095">
    <property type="entry name" value="PRK00124.1"/>
    <property type="match status" value="1"/>
</dbReference>
<dbReference type="Pfam" id="PF02639">
    <property type="entry name" value="DUF188"/>
    <property type="match status" value="1"/>
</dbReference>